<dbReference type="EC" id="2.7.11.1" evidence="1"/>
<dbReference type="RefSeq" id="WP_106196287.1">
    <property type="nucleotide sequence ID" value="NZ_PVTF01000021.1"/>
</dbReference>
<dbReference type="Gene3D" id="1.10.510.10">
    <property type="entry name" value="Transferase(Phosphotransferase) domain 1"/>
    <property type="match status" value="1"/>
</dbReference>
<evidence type="ECO:0000256" key="7">
    <source>
        <dbReference type="PROSITE-ProRule" id="PRU10141"/>
    </source>
</evidence>
<keyword evidence="6 7" id="KW-0067">ATP-binding</keyword>
<protein>
    <recommendedName>
        <fullName evidence="1">non-specific serine/threonine protein kinase</fullName>
        <ecNumber evidence="1">2.7.11.1</ecNumber>
    </recommendedName>
</protein>
<evidence type="ECO:0000256" key="2">
    <source>
        <dbReference type="ARBA" id="ARBA00022527"/>
    </source>
</evidence>
<evidence type="ECO:0000256" key="3">
    <source>
        <dbReference type="ARBA" id="ARBA00022679"/>
    </source>
</evidence>
<reference evidence="9 10" key="1">
    <citation type="submission" date="2018-03" db="EMBL/GenBank/DDBJ databases">
        <title>Genomic Encyclopedia of Archaeal and Bacterial Type Strains, Phase II (KMG-II): from individual species to whole genera.</title>
        <authorList>
            <person name="Goeker M."/>
        </authorList>
    </citation>
    <scope>NUCLEOTIDE SEQUENCE [LARGE SCALE GENOMIC DNA]</scope>
    <source>
        <strain evidence="9 10">DSM 44720</strain>
    </source>
</reference>
<dbReference type="PANTHER" id="PTHR43289">
    <property type="entry name" value="MITOGEN-ACTIVATED PROTEIN KINASE KINASE KINASE 20-RELATED"/>
    <property type="match status" value="1"/>
</dbReference>
<evidence type="ECO:0000256" key="1">
    <source>
        <dbReference type="ARBA" id="ARBA00012513"/>
    </source>
</evidence>
<comment type="caution">
    <text evidence="9">The sequence shown here is derived from an EMBL/GenBank/DDBJ whole genome shotgun (WGS) entry which is preliminary data.</text>
</comment>
<dbReference type="PROSITE" id="PS00107">
    <property type="entry name" value="PROTEIN_KINASE_ATP"/>
    <property type="match status" value="1"/>
</dbReference>
<dbReference type="AlphaFoldDB" id="A0A2T0SG73"/>
<dbReference type="Pfam" id="PF00069">
    <property type="entry name" value="Pkinase"/>
    <property type="match status" value="1"/>
</dbReference>
<name>A0A2T0SG73_9PSEU</name>
<evidence type="ECO:0000256" key="5">
    <source>
        <dbReference type="ARBA" id="ARBA00022777"/>
    </source>
</evidence>
<keyword evidence="5 9" id="KW-0418">Kinase</keyword>
<dbReference type="InterPro" id="IPR008271">
    <property type="entry name" value="Ser/Thr_kinase_AS"/>
</dbReference>
<accession>A0A2T0SG73</accession>
<dbReference type="SUPFAM" id="SSF56112">
    <property type="entry name" value="Protein kinase-like (PK-like)"/>
    <property type="match status" value="1"/>
</dbReference>
<keyword evidence="4 7" id="KW-0547">Nucleotide-binding</keyword>
<dbReference type="Gene3D" id="3.30.200.20">
    <property type="entry name" value="Phosphorylase Kinase, domain 1"/>
    <property type="match status" value="1"/>
</dbReference>
<dbReference type="SMART" id="SM00220">
    <property type="entry name" value="S_TKc"/>
    <property type="match status" value="1"/>
</dbReference>
<keyword evidence="10" id="KW-1185">Reference proteome</keyword>
<dbReference type="GO" id="GO:0005524">
    <property type="term" value="F:ATP binding"/>
    <property type="evidence" value="ECO:0007669"/>
    <property type="project" value="UniProtKB-UniRule"/>
</dbReference>
<evidence type="ECO:0000259" key="8">
    <source>
        <dbReference type="PROSITE" id="PS50011"/>
    </source>
</evidence>
<dbReference type="Proteomes" id="UP000239494">
    <property type="component" value="Unassembled WGS sequence"/>
</dbReference>
<dbReference type="PANTHER" id="PTHR43289:SF6">
    <property type="entry name" value="SERINE_THREONINE-PROTEIN KINASE NEKL-3"/>
    <property type="match status" value="1"/>
</dbReference>
<dbReference type="OrthoDB" id="5241055at2"/>
<sequence>MRTAPPIVNDRFHLEALLGVGGFASVWSAHDTVLDETVAVKVLADNWTAVPDVRERFLDEVRVLRRVSSPHVVRVYDLALAADGRPYFAMELADRGTLEERTAAAPMDLPAALDVLDQVCAGVSALHRAGVVHRDLKPSNILLRRDPDTGRDVAVVADLGLSKSLADGSGFTMAAGSSGYTAPEQRGPGAVVERRTDVYALGALTYRVLTGANPPEDGPRDRILRTLPRGIAAVVGRAMAPLPADRWASADAYAAALRHAAGDRRGLRWFRAAAVLVVPVALVLGLACADGPPGSAETTVAAPDGGLRVTVPVTWARQVRLGGWTPGADDRQPAIEAAPDLGRFHDLAADAPGVFVGRIRARDAAAWAGERTHEGCGAAEESRFDSPRWSGVVRRWERCPGRSVDEAVLTGTGADPVVLVVQVRGGGGAAVRWLLDGVRAG</sequence>
<gene>
    <name evidence="9" type="ORF">CLV43_1213</name>
</gene>
<evidence type="ECO:0000256" key="6">
    <source>
        <dbReference type="ARBA" id="ARBA00022840"/>
    </source>
</evidence>
<dbReference type="PROSITE" id="PS00108">
    <property type="entry name" value="PROTEIN_KINASE_ST"/>
    <property type="match status" value="1"/>
</dbReference>
<evidence type="ECO:0000313" key="10">
    <source>
        <dbReference type="Proteomes" id="UP000239494"/>
    </source>
</evidence>
<organism evidence="9 10">
    <name type="scientific">Umezawaea tangerina</name>
    <dbReference type="NCBI Taxonomy" id="84725"/>
    <lineage>
        <taxon>Bacteria</taxon>
        <taxon>Bacillati</taxon>
        <taxon>Actinomycetota</taxon>
        <taxon>Actinomycetes</taxon>
        <taxon>Pseudonocardiales</taxon>
        <taxon>Pseudonocardiaceae</taxon>
        <taxon>Umezawaea</taxon>
    </lineage>
</organism>
<dbReference type="CDD" id="cd14014">
    <property type="entry name" value="STKc_PknB_like"/>
    <property type="match status" value="1"/>
</dbReference>
<dbReference type="InterPro" id="IPR017441">
    <property type="entry name" value="Protein_kinase_ATP_BS"/>
</dbReference>
<keyword evidence="2 9" id="KW-0723">Serine/threonine-protein kinase</keyword>
<dbReference type="EMBL" id="PVTF01000021">
    <property type="protein sequence ID" value="PRY32409.1"/>
    <property type="molecule type" value="Genomic_DNA"/>
</dbReference>
<feature type="domain" description="Protein kinase" evidence="8">
    <location>
        <begin position="12"/>
        <end position="276"/>
    </location>
</feature>
<dbReference type="InterPro" id="IPR011009">
    <property type="entry name" value="Kinase-like_dom_sf"/>
</dbReference>
<evidence type="ECO:0000313" key="9">
    <source>
        <dbReference type="EMBL" id="PRY32409.1"/>
    </source>
</evidence>
<dbReference type="InterPro" id="IPR000719">
    <property type="entry name" value="Prot_kinase_dom"/>
</dbReference>
<evidence type="ECO:0000256" key="4">
    <source>
        <dbReference type="ARBA" id="ARBA00022741"/>
    </source>
</evidence>
<dbReference type="GO" id="GO:0004674">
    <property type="term" value="F:protein serine/threonine kinase activity"/>
    <property type="evidence" value="ECO:0007669"/>
    <property type="project" value="UniProtKB-KW"/>
</dbReference>
<feature type="binding site" evidence="7">
    <location>
        <position position="41"/>
    </location>
    <ligand>
        <name>ATP</name>
        <dbReference type="ChEBI" id="CHEBI:30616"/>
    </ligand>
</feature>
<proteinExistence type="predicted"/>
<dbReference type="PROSITE" id="PS50011">
    <property type="entry name" value="PROTEIN_KINASE_DOM"/>
    <property type="match status" value="1"/>
</dbReference>
<keyword evidence="3" id="KW-0808">Transferase</keyword>